<protein>
    <submittedName>
        <fullName evidence="1">Uncharacterized protein</fullName>
    </submittedName>
</protein>
<sequence>EWASELLQDAGVRAIVDTIIGMRVTVFVSGKPGCARVSSFTRQVIDERRAVFDVLNENKDERQAPMQNIVELFG</sequence>
<feature type="non-terminal residue" evidence="1">
    <location>
        <position position="1"/>
    </location>
</feature>
<proteinExistence type="predicted"/>
<keyword evidence="2" id="KW-1185">Reference proteome</keyword>
<dbReference type="Proteomes" id="UP001215598">
    <property type="component" value="Unassembled WGS sequence"/>
</dbReference>
<reference evidence="1" key="1">
    <citation type="submission" date="2023-03" db="EMBL/GenBank/DDBJ databases">
        <title>Massive genome expansion in bonnet fungi (Mycena s.s.) driven by repeated elements and novel gene families across ecological guilds.</title>
        <authorList>
            <consortium name="Lawrence Berkeley National Laboratory"/>
            <person name="Harder C.B."/>
            <person name="Miyauchi S."/>
            <person name="Viragh M."/>
            <person name="Kuo A."/>
            <person name="Thoen E."/>
            <person name="Andreopoulos B."/>
            <person name="Lu D."/>
            <person name="Skrede I."/>
            <person name="Drula E."/>
            <person name="Henrissat B."/>
            <person name="Morin E."/>
            <person name="Kohler A."/>
            <person name="Barry K."/>
            <person name="LaButti K."/>
            <person name="Morin E."/>
            <person name="Salamov A."/>
            <person name="Lipzen A."/>
            <person name="Mereny Z."/>
            <person name="Hegedus B."/>
            <person name="Baldrian P."/>
            <person name="Stursova M."/>
            <person name="Weitz H."/>
            <person name="Taylor A."/>
            <person name="Grigoriev I.V."/>
            <person name="Nagy L.G."/>
            <person name="Martin F."/>
            <person name="Kauserud H."/>
        </authorList>
    </citation>
    <scope>NUCLEOTIDE SEQUENCE</scope>
    <source>
        <strain evidence="1">CBHHK182m</strain>
    </source>
</reference>
<accession>A0AAD7JL24</accession>
<comment type="caution">
    <text evidence="1">The sequence shown here is derived from an EMBL/GenBank/DDBJ whole genome shotgun (WGS) entry which is preliminary data.</text>
</comment>
<name>A0AAD7JL24_9AGAR</name>
<organism evidence="1 2">
    <name type="scientific">Mycena metata</name>
    <dbReference type="NCBI Taxonomy" id="1033252"/>
    <lineage>
        <taxon>Eukaryota</taxon>
        <taxon>Fungi</taxon>
        <taxon>Dikarya</taxon>
        <taxon>Basidiomycota</taxon>
        <taxon>Agaricomycotina</taxon>
        <taxon>Agaricomycetes</taxon>
        <taxon>Agaricomycetidae</taxon>
        <taxon>Agaricales</taxon>
        <taxon>Marasmiineae</taxon>
        <taxon>Mycenaceae</taxon>
        <taxon>Mycena</taxon>
    </lineage>
</organism>
<dbReference type="AlphaFoldDB" id="A0AAD7JL24"/>
<dbReference type="EMBL" id="JARKIB010000022">
    <property type="protein sequence ID" value="KAJ7767153.1"/>
    <property type="molecule type" value="Genomic_DNA"/>
</dbReference>
<evidence type="ECO:0000313" key="1">
    <source>
        <dbReference type="EMBL" id="KAJ7767153.1"/>
    </source>
</evidence>
<evidence type="ECO:0000313" key="2">
    <source>
        <dbReference type="Proteomes" id="UP001215598"/>
    </source>
</evidence>
<gene>
    <name evidence="1" type="ORF">B0H16DRAFT_1308885</name>
</gene>